<feature type="chain" id="PRO_5046458695" evidence="2">
    <location>
        <begin position="31"/>
        <end position="354"/>
    </location>
</feature>
<dbReference type="EMBL" id="CAXAMN010004936">
    <property type="protein sequence ID" value="CAK9011651.1"/>
    <property type="molecule type" value="Genomic_DNA"/>
</dbReference>
<keyword evidence="2" id="KW-0732">Signal</keyword>
<gene>
    <name evidence="3" type="ORF">CCMP2556_LOCUS10549</name>
</gene>
<feature type="region of interest" description="Disordered" evidence="1">
    <location>
        <begin position="127"/>
        <end position="148"/>
    </location>
</feature>
<organism evidence="3 4">
    <name type="scientific">Durusdinium trenchii</name>
    <dbReference type="NCBI Taxonomy" id="1381693"/>
    <lineage>
        <taxon>Eukaryota</taxon>
        <taxon>Sar</taxon>
        <taxon>Alveolata</taxon>
        <taxon>Dinophyceae</taxon>
        <taxon>Suessiales</taxon>
        <taxon>Symbiodiniaceae</taxon>
        <taxon>Durusdinium</taxon>
    </lineage>
</organism>
<comment type="caution">
    <text evidence="3">The sequence shown here is derived from an EMBL/GenBank/DDBJ whole genome shotgun (WGS) entry which is preliminary data.</text>
</comment>
<protein>
    <submittedName>
        <fullName evidence="3">Uncharacterized protein</fullName>
    </submittedName>
</protein>
<evidence type="ECO:0000256" key="1">
    <source>
        <dbReference type="SAM" id="MobiDB-lite"/>
    </source>
</evidence>
<dbReference type="Proteomes" id="UP001642484">
    <property type="component" value="Unassembled WGS sequence"/>
</dbReference>
<keyword evidence="4" id="KW-1185">Reference proteome</keyword>
<reference evidence="3 4" key="1">
    <citation type="submission" date="2024-02" db="EMBL/GenBank/DDBJ databases">
        <authorList>
            <person name="Chen Y."/>
            <person name="Shah S."/>
            <person name="Dougan E. K."/>
            <person name="Thang M."/>
            <person name="Chan C."/>
        </authorList>
    </citation>
    <scope>NUCLEOTIDE SEQUENCE [LARGE SCALE GENOMIC DNA]</scope>
</reference>
<evidence type="ECO:0000256" key="2">
    <source>
        <dbReference type="SAM" id="SignalP"/>
    </source>
</evidence>
<sequence length="354" mass="38188">MQRQCRTGQAGKVRLLPLLCVLTLLALFEARQLSFLNRNNKKKVLFSARGYELVAFPSKGKVPIPSLKFRKIPLKPLTLAVSGSAEGSFEKSALTGFPYSTDNAAALLLGLPRLGGRLTLGMDAPAVNSESEDSNHVEAGYEQSLPGGGSVAARLRSNGEWGASFRHEVEDVGIVSGGLNSQLDWNLDLNTTYAPVRGFTPSVAYGATQDGIHLRGRVDKDFSPHWHGSYGLQNIPGKYSPVDFVHDSTISFTAGRHTIQASAAYDRQMLKSPLTGTLAYTLQTRPVTLQALMDGQQYALAAHSGRKSIAATLGRPNEEGQRSSQVQLQLGQVAATVKMEGSSKPRLRLSKIVL</sequence>
<accession>A0ABP0JB81</accession>
<feature type="signal peptide" evidence="2">
    <location>
        <begin position="1"/>
        <end position="30"/>
    </location>
</feature>
<evidence type="ECO:0000313" key="3">
    <source>
        <dbReference type="EMBL" id="CAK9011651.1"/>
    </source>
</evidence>
<name>A0ABP0JB81_9DINO</name>
<proteinExistence type="predicted"/>
<evidence type="ECO:0000313" key="4">
    <source>
        <dbReference type="Proteomes" id="UP001642484"/>
    </source>
</evidence>